<dbReference type="InterPro" id="IPR057147">
    <property type="entry name" value="OB_DEPS-1_3rd"/>
</dbReference>
<dbReference type="InterPro" id="IPR055929">
    <property type="entry name" value="DUF7506"/>
</dbReference>
<sequence>MNDYVIASTYYLNCTFKCSKAVGQKNCWREEVYVVKMYGVVVTPPLYETEIMHVVYVEEKIPLLFIKQTPVTNRAKLTKQERKDLDKAERNRALMFGDWIEFEERDIMEGCIGTYVKIYPLKPCRSNNGRLQIESTCVFSPLARGCVNECYCEFFGNVRVDPELKNCFLADVAYRCWVSVEVTRISSLSVEVAEYIDVSEEQNLVNEAPWNREDPRFVTIVNSDSDDGDSDLKESFSQPSYPYEICGVEGVLVSERNVYCSEYRDVEISLAYVKRVRRTAVGCRINFNAYYSIPLQLYVVRSYRYLEQKSFIARPFEFGSVFLLEVYAKWEPTLPMGYLWSEDKALGLIHDPDGLLLPILLSKNPYASVCVYVADVGPSRLSRFAVKDLSDITTRKAKAIMGSGYVRKEISDNGLVLGDGTLLASSYIGLEICFDSSSPNGWEKLVPGTWINFTAWSRPGAPEFRIKTWNTIINPALLQIHAVPTCCGYAFETFGYFKQELSAVKSSVFGFIEIPREKRSLMNEESKGITTLWVRKDKKSKMRFVLHSIETPQIIDVAKDVEENSSELLMDNVQQCYISERFIVPCKGIDCEGKHLLLRCFNNRAIVNCLIKASADELLTSIVKLLTGEKSEE</sequence>
<dbReference type="Pfam" id="PF24342">
    <property type="entry name" value="OB_DEPS-1_2nd"/>
    <property type="match status" value="1"/>
</dbReference>
<dbReference type="Pfam" id="PF24341">
    <property type="entry name" value="OB_DEPS-1_6th"/>
    <property type="match status" value="1"/>
</dbReference>
<evidence type="ECO:0000313" key="6">
    <source>
        <dbReference type="EMBL" id="VDK75543.1"/>
    </source>
</evidence>
<feature type="domain" description="P-granule-associated protein DEPS-1 third OB-fold" evidence="2">
    <location>
        <begin position="243"/>
        <end position="304"/>
    </location>
</feature>
<keyword evidence="7" id="KW-1185">Reference proteome</keyword>
<evidence type="ECO:0000259" key="5">
    <source>
        <dbReference type="Pfam" id="PF24343"/>
    </source>
</evidence>
<dbReference type="Pfam" id="PF24343">
    <property type="entry name" value="OB_DEPS-1_1st"/>
    <property type="match status" value="1"/>
</dbReference>
<accession>A0A3P6SZC0</accession>
<evidence type="ECO:0000259" key="1">
    <source>
        <dbReference type="Pfam" id="PF24338"/>
    </source>
</evidence>
<feature type="domain" description="P-granule-associated protein DEPS-1 second OB-fold" evidence="4">
    <location>
        <begin position="123"/>
        <end position="201"/>
    </location>
</feature>
<feature type="domain" description="P-granule-associated protein DEPS-1 sixth OB-fold" evidence="3">
    <location>
        <begin position="488"/>
        <end position="550"/>
    </location>
</feature>
<reference evidence="6 7" key="1">
    <citation type="submission" date="2018-08" db="EMBL/GenBank/DDBJ databases">
        <authorList>
            <person name="Laetsch R D."/>
            <person name="Stevens L."/>
            <person name="Kumar S."/>
            <person name="Blaxter L. M."/>
        </authorList>
    </citation>
    <scope>NUCLEOTIDE SEQUENCE [LARGE SCALE GENOMIC DNA]</scope>
</reference>
<dbReference type="Pfam" id="PF24338">
    <property type="entry name" value="DUF7506"/>
    <property type="match status" value="1"/>
</dbReference>
<evidence type="ECO:0000313" key="7">
    <source>
        <dbReference type="Proteomes" id="UP000277928"/>
    </source>
</evidence>
<dbReference type="Pfam" id="PF24339">
    <property type="entry name" value="OB_DEPS-1_3rd"/>
    <property type="match status" value="1"/>
</dbReference>
<evidence type="ECO:0000259" key="2">
    <source>
        <dbReference type="Pfam" id="PF24339"/>
    </source>
</evidence>
<name>A0A3P6SZC0_LITSI</name>
<protein>
    <submittedName>
        <fullName evidence="6">Uncharacterized protein</fullName>
    </submittedName>
</protein>
<dbReference type="InterPro" id="IPR057143">
    <property type="entry name" value="OB_DEPS-1_2nd"/>
</dbReference>
<dbReference type="STRING" id="42156.A0A3P6SZC0"/>
<dbReference type="OMA" id="KLVPGTW"/>
<dbReference type="InterPro" id="IPR057139">
    <property type="entry name" value="OB_DEPS-1_1st"/>
</dbReference>
<feature type="domain" description="P-granule-associated protein DEPS-1 first OB-fold" evidence="5">
    <location>
        <begin position="38"/>
        <end position="116"/>
    </location>
</feature>
<proteinExistence type="predicted"/>
<feature type="domain" description="DUF7506" evidence="1">
    <location>
        <begin position="308"/>
        <end position="401"/>
    </location>
</feature>
<dbReference type="Proteomes" id="UP000277928">
    <property type="component" value="Unassembled WGS sequence"/>
</dbReference>
<dbReference type="InterPro" id="IPR057144">
    <property type="entry name" value="OB_DEPS-1_6th"/>
</dbReference>
<evidence type="ECO:0000259" key="4">
    <source>
        <dbReference type="Pfam" id="PF24342"/>
    </source>
</evidence>
<dbReference type="EMBL" id="UYRX01000148">
    <property type="protein sequence ID" value="VDK75543.1"/>
    <property type="molecule type" value="Genomic_DNA"/>
</dbReference>
<gene>
    <name evidence="6" type="ORF">NLS_LOCUS2964</name>
</gene>
<organism evidence="6 7">
    <name type="scientific">Litomosoides sigmodontis</name>
    <name type="common">Filarial nematode worm</name>
    <dbReference type="NCBI Taxonomy" id="42156"/>
    <lineage>
        <taxon>Eukaryota</taxon>
        <taxon>Metazoa</taxon>
        <taxon>Ecdysozoa</taxon>
        <taxon>Nematoda</taxon>
        <taxon>Chromadorea</taxon>
        <taxon>Rhabditida</taxon>
        <taxon>Spirurina</taxon>
        <taxon>Spiruromorpha</taxon>
        <taxon>Filarioidea</taxon>
        <taxon>Onchocercidae</taxon>
        <taxon>Litomosoides</taxon>
    </lineage>
</organism>
<dbReference type="OrthoDB" id="5827110at2759"/>
<evidence type="ECO:0000259" key="3">
    <source>
        <dbReference type="Pfam" id="PF24341"/>
    </source>
</evidence>
<dbReference type="AlphaFoldDB" id="A0A3P6SZC0"/>